<sequence length="76" mass="8414">MERYPVDCLTPIIRRSSRRPSVGKEKLASPAPTAVTSTRKCPREEDIALHNSPFVEGAVTVPRADRRRAVASQLLT</sequence>
<dbReference type="EMBL" id="AMZH03013034">
    <property type="protein sequence ID" value="RRT49934.1"/>
    <property type="molecule type" value="Genomic_DNA"/>
</dbReference>
<comment type="caution">
    <text evidence="2">The sequence shown here is derived from an EMBL/GenBank/DDBJ whole genome shotgun (WGS) entry which is preliminary data.</text>
</comment>
<evidence type="ECO:0000256" key="1">
    <source>
        <dbReference type="SAM" id="MobiDB-lite"/>
    </source>
</evidence>
<name>A0A426YDW3_ENSVE</name>
<proteinExistence type="predicted"/>
<evidence type="ECO:0000313" key="2">
    <source>
        <dbReference type="EMBL" id="RRT49934.1"/>
    </source>
</evidence>
<dbReference type="Proteomes" id="UP000287651">
    <property type="component" value="Unassembled WGS sequence"/>
</dbReference>
<dbReference type="AlphaFoldDB" id="A0A426YDW3"/>
<accession>A0A426YDW3</accession>
<reference evidence="2 3" key="1">
    <citation type="journal article" date="2014" name="Agronomy (Basel)">
        <title>A Draft Genome Sequence for Ensete ventricosum, the Drought-Tolerant Tree Against Hunger.</title>
        <authorList>
            <person name="Harrison J."/>
            <person name="Moore K.A."/>
            <person name="Paszkiewicz K."/>
            <person name="Jones T."/>
            <person name="Grant M."/>
            <person name="Ambacheew D."/>
            <person name="Muzemil S."/>
            <person name="Studholme D.J."/>
        </authorList>
    </citation>
    <scope>NUCLEOTIDE SEQUENCE [LARGE SCALE GENOMIC DNA]</scope>
</reference>
<protein>
    <submittedName>
        <fullName evidence="2">Uncharacterized protein</fullName>
    </submittedName>
</protein>
<feature type="region of interest" description="Disordered" evidence="1">
    <location>
        <begin position="15"/>
        <end position="40"/>
    </location>
</feature>
<organism evidence="2 3">
    <name type="scientific">Ensete ventricosum</name>
    <name type="common">Abyssinian banana</name>
    <name type="synonym">Musa ensete</name>
    <dbReference type="NCBI Taxonomy" id="4639"/>
    <lineage>
        <taxon>Eukaryota</taxon>
        <taxon>Viridiplantae</taxon>
        <taxon>Streptophyta</taxon>
        <taxon>Embryophyta</taxon>
        <taxon>Tracheophyta</taxon>
        <taxon>Spermatophyta</taxon>
        <taxon>Magnoliopsida</taxon>
        <taxon>Liliopsida</taxon>
        <taxon>Zingiberales</taxon>
        <taxon>Musaceae</taxon>
        <taxon>Ensete</taxon>
    </lineage>
</organism>
<evidence type="ECO:0000313" key="3">
    <source>
        <dbReference type="Proteomes" id="UP000287651"/>
    </source>
</evidence>
<gene>
    <name evidence="2" type="ORF">B296_00052031</name>
</gene>